<dbReference type="PROSITE" id="PS50263">
    <property type="entry name" value="CN_HYDROLASE"/>
    <property type="match status" value="1"/>
</dbReference>
<name>A0A5N6PMN0_9ASTR</name>
<dbReference type="Pfam" id="PF07727">
    <property type="entry name" value="RVT_2"/>
    <property type="match status" value="1"/>
</dbReference>
<gene>
    <name evidence="4" type="ORF">E3N88_05767</name>
</gene>
<feature type="compositionally biased region" description="Low complexity" evidence="2">
    <location>
        <begin position="421"/>
        <end position="433"/>
    </location>
</feature>
<dbReference type="Gene3D" id="3.60.110.10">
    <property type="entry name" value="Carbon-nitrogen hydrolase"/>
    <property type="match status" value="1"/>
</dbReference>
<dbReference type="GO" id="GO:0006107">
    <property type="term" value="P:oxaloacetate metabolic process"/>
    <property type="evidence" value="ECO:0007669"/>
    <property type="project" value="TreeGrafter"/>
</dbReference>
<evidence type="ECO:0000313" key="5">
    <source>
        <dbReference type="Proteomes" id="UP000326396"/>
    </source>
</evidence>
<dbReference type="GO" id="GO:0006541">
    <property type="term" value="P:glutamine metabolic process"/>
    <property type="evidence" value="ECO:0007669"/>
    <property type="project" value="TreeGrafter"/>
</dbReference>
<dbReference type="OrthoDB" id="10250282at2759"/>
<evidence type="ECO:0000259" key="3">
    <source>
        <dbReference type="PROSITE" id="PS50263"/>
    </source>
</evidence>
<evidence type="ECO:0000256" key="1">
    <source>
        <dbReference type="ARBA" id="ARBA00022801"/>
    </source>
</evidence>
<feature type="region of interest" description="Disordered" evidence="2">
    <location>
        <begin position="415"/>
        <end position="454"/>
    </location>
</feature>
<dbReference type="InterPro" id="IPR045254">
    <property type="entry name" value="Nit1/2_C-N_Hydrolase"/>
</dbReference>
<organism evidence="4 5">
    <name type="scientific">Mikania micrantha</name>
    <name type="common">bitter vine</name>
    <dbReference type="NCBI Taxonomy" id="192012"/>
    <lineage>
        <taxon>Eukaryota</taxon>
        <taxon>Viridiplantae</taxon>
        <taxon>Streptophyta</taxon>
        <taxon>Embryophyta</taxon>
        <taxon>Tracheophyta</taxon>
        <taxon>Spermatophyta</taxon>
        <taxon>Magnoliopsida</taxon>
        <taxon>eudicotyledons</taxon>
        <taxon>Gunneridae</taxon>
        <taxon>Pentapetalae</taxon>
        <taxon>asterids</taxon>
        <taxon>campanulids</taxon>
        <taxon>Asterales</taxon>
        <taxon>Asteraceae</taxon>
        <taxon>Asteroideae</taxon>
        <taxon>Heliantheae alliance</taxon>
        <taxon>Eupatorieae</taxon>
        <taxon>Mikania</taxon>
    </lineage>
</organism>
<dbReference type="PANTHER" id="PTHR23088">
    <property type="entry name" value="NITRILASE-RELATED"/>
    <property type="match status" value="1"/>
</dbReference>
<dbReference type="FunFam" id="3.60.110.10:FF:000013">
    <property type="entry name" value="Omega-amidase chloroplastic"/>
    <property type="match status" value="1"/>
</dbReference>
<keyword evidence="5" id="KW-1185">Reference proteome</keyword>
<dbReference type="GO" id="GO:0050152">
    <property type="term" value="F:omega-amidase activity"/>
    <property type="evidence" value="ECO:0007669"/>
    <property type="project" value="TreeGrafter"/>
</dbReference>
<dbReference type="CDD" id="cd07572">
    <property type="entry name" value="nit"/>
    <property type="match status" value="1"/>
</dbReference>
<dbReference type="AlphaFoldDB" id="A0A5N6PMN0"/>
<dbReference type="PANTHER" id="PTHR23088:SF30">
    <property type="entry name" value="OMEGA-AMIDASE NIT2"/>
    <property type="match status" value="1"/>
</dbReference>
<dbReference type="GO" id="GO:0006528">
    <property type="term" value="P:asparagine metabolic process"/>
    <property type="evidence" value="ECO:0007669"/>
    <property type="project" value="TreeGrafter"/>
</dbReference>
<comment type="caution">
    <text evidence="4">The sequence shown here is derived from an EMBL/GenBank/DDBJ whole genome shotgun (WGS) entry which is preliminary data.</text>
</comment>
<protein>
    <recommendedName>
        <fullName evidence="3">CN hydrolase domain-containing protein</fullName>
    </recommendedName>
</protein>
<reference evidence="4 5" key="1">
    <citation type="submission" date="2019-05" db="EMBL/GenBank/DDBJ databases">
        <title>Mikania micrantha, genome provides insights into the molecular mechanism of rapid growth.</title>
        <authorList>
            <person name="Liu B."/>
        </authorList>
    </citation>
    <scope>NUCLEOTIDE SEQUENCE [LARGE SCALE GENOMIC DNA]</scope>
    <source>
        <strain evidence="4">NLD-2019</strain>
        <tissue evidence="4">Leaf</tissue>
    </source>
</reference>
<evidence type="ECO:0000313" key="4">
    <source>
        <dbReference type="EMBL" id="KAD6794871.1"/>
    </source>
</evidence>
<dbReference type="InterPro" id="IPR013103">
    <property type="entry name" value="RVT_2"/>
</dbReference>
<dbReference type="SUPFAM" id="SSF56317">
    <property type="entry name" value="Carbon-nitrogen hydrolase"/>
    <property type="match status" value="1"/>
</dbReference>
<sequence>MVAMRSGSIALLSTTLPSCTSPANLTTLRSSAVARSAPVAAPAPPSFLRSFSVPLIGRKVNTSSSLHNSFNVTAPRATTRASVSSMASSFSPEKARDPPAVELPVPPVSKFKIGLCQLSVTADKERNIAHARLAIEEAAEKGAKLVLLPEIWNSPYSNDSFPVYAEDIDAGTDSSPSTAMMSEVARSLKITIVGGSIPERCGGKLYNTCCVFGTDGKLKAKHRKIHLFDINIPGKIVFEESKTLTAGETPTVVDTDVGRIGIGICYDIRFQELAMIYAARGAHLLCYPGAFNMTTGPLHWELLQRARHLYVATCSPARDAGSGYVAWGHSTLVGPFGEVLATTEHDETTIISEIDYSLLELRRTNLPLQKQRRGDLYTLVDVQRGSERSGLDEAVTEFYVQNDFVQMNVDGSLDGSEESQFEVGQSSGGQSSELAQGYQDSETDHGLRSSGRTHNLPSKLNDYILDGSIHYNLNRQEEALNVELLLIQDEEANCYNQAVKEKAWRLAMDDEMLAIERNKTWILVDRPLKCNPIGLKWVYKIKRDAAGKIVKYKARLVATGYVQQLGIDFEEVFAPVARIETIRLILAMSAKMGWNVYHMDVKAAFLHGDLKECVYVKQPEGYERKGEEFKVYKLVKALYGLRQAPRAWNLKLDGVLKGLGFIRCQNEKAVYRMTRGNSLLLVCVYVDDLLVVGSDEIEVERFKDNMKTRFEMTDLGMLCYYLGIEVVQNKEGIFIKQSTYANKVVELAGLAECNDVKIPMEPGLKLHKDEGGQDVDSAFYRQLVGSLRYLTQTRPDISFAVGYVSHFMQQPKDVHLKAVKHLIRYIRGTVHYGIPYRRLKGGGLIGYSDSNHVADSEDGKSTSGNLFYFNGSLVSWVSQKQQTVALSSCEAEFMAATAAACQGIWLHGLLQEVTGKVQDVAMVYVDNKSALALMRNPVFHGRSKHINTRYHFIRECVEQDKIKVDFICGDLQKADVLTKALPRVRFVEMRNLIGMEEFLKLAWN</sequence>
<evidence type="ECO:0000256" key="2">
    <source>
        <dbReference type="SAM" id="MobiDB-lite"/>
    </source>
</evidence>
<accession>A0A5N6PMN0</accession>
<dbReference type="Pfam" id="PF00795">
    <property type="entry name" value="CN_hydrolase"/>
    <property type="match status" value="1"/>
</dbReference>
<feature type="domain" description="CN hydrolase" evidence="3">
    <location>
        <begin position="111"/>
        <end position="356"/>
    </location>
</feature>
<dbReference type="CDD" id="cd09272">
    <property type="entry name" value="RNase_HI_RT_Ty1"/>
    <property type="match status" value="1"/>
</dbReference>
<keyword evidence="1" id="KW-0378">Hydrolase</keyword>
<dbReference type="InterPro" id="IPR043502">
    <property type="entry name" value="DNA/RNA_pol_sf"/>
</dbReference>
<dbReference type="GO" id="GO:0005739">
    <property type="term" value="C:mitochondrion"/>
    <property type="evidence" value="ECO:0007669"/>
    <property type="project" value="TreeGrafter"/>
</dbReference>
<dbReference type="InterPro" id="IPR036526">
    <property type="entry name" value="C-N_Hydrolase_sf"/>
</dbReference>
<proteinExistence type="predicted"/>
<dbReference type="SUPFAM" id="SSF56672">
    <property type="entry name" value="DNA/RNA polymerases"/>
    <property type="match status" value="1"/>
</dbReference>
<dbReference type="EMBL" id="SZYD01000003">
    <property type="protein sequence ID" value="KAD6794871.1"/>
    <property type="molecule type" value="Genomic_DNA"/>
</dbReference>
<dbReference type="InterPro" id="IPR003010">
    <property type="entry name" value="C-N_Hydrolase"/>
</dbReference>
<dbReference type="Proteomes" id="UP000326396">
    <property type="component" value="Linkage Group LG11"/>
</dbReference>